<accession>A0A815SXZ9</accession>
<dbReference type="EMBL" id="CAJNOJ010000613">
    <property type="protein sequence ID" value="CAF1496861.1"/>
    <property type="molecule type" value="Genomic_DNA"/>
</dbReference>
<evidence type="ECO:0008006" key="5">
    <source>
        <dbReference type="Google" id="ProtNLM"/>
    </source>
</evidence>
<proteinExistence type="predicted"/>
<evidence type="ECO:0000313" key="1">
    <source>
        <dbReference type="EMBL" id="CAF1483663.1"/>
    </source>
</evidence>
<dbReference type="OrthoDB" id="4843387at2759"/>
<keyword evidence="3" id="KW-1185">Reference proteome</keyword>
<dbReference type="InterPro" id="IPR036397">
    <property type="entry name" value="RNaseH_sf"/>
</dbReference>
<organism evidence="2 4">
    <name type="scientific">Adineta ricciae</name>
    <name type="common">Rotifer</name>
    <dbReference type="NCBI Taxonomy" id="249248"/>
    <lineage>
        <taxon>Eukaryota</taxon>
        <taxon>Metazoa</taxon>
        <taxon>Spiralia</taxon>
        <taxon>Gnathifera</taxon>
        <taxon>Rotifera</taxon>
        <taxon>Eurotatoria</taxon>
        <taxon>Bdelloidea</taxon>
        <taxon>Adinetida</taxon>
        <taxon>Adinetidae</taxon>
        <taxon>Adineta</taxon>
    </lineage>
</organism>
<dbReference type="GO" id="GO:0003676">
    <property type="term" value="F:nucleic acid binding"/>
    <property type="evidence" value="ECO:0007669"/>
    <property type="project" value="InterPro"/>
</dbReference>
<evidence type="ECO:0000313" key="4">
    <source>
        <dbReference type="Proteomes" id="UP000663852"/>
    </source>
</evidence>
<sequence>MIARTGDTFINREWIFEKPHRREDWVLSQESRNIVASASGVRSSGSRKVAREILEKTGQKVSYSTARRERQRQGLKPFHVILKPLKTVTHVEDREWLANFVTGWTEEDFLHMAASDEFYIYVIRKPNHQNDRIWAKSVEDTTDDERYCEMVQNAKCIGIFVMFTAKKLLWVLKGDGQSWNGAYFRDIILEKHVIPFLHNLVNVVDTDEVIFLPDKALCMKANATQHFLEDEGVNFWGNSIWPGNSPDMNPVENIGAIIKDRVEELMASEDRQERYNYDALKTNLEGVLEDVENDTDLFVDLLGSMRKRFDALAAVKGCHTNF</sequence>
<evidence type="ECO:0000313" key="3">
    <source>
        <dbReference type="Proteomes" id="UP000663828"/>
    </source>
</evidence>
<comment type="caution">
    <text evidence="2">The sequence shown here is derived from an EMBL/GenBank/DDBJ whole genome shotgun (WGS) entry which is preliminary data.</text>
</comment>
<dbReference type="Gene3D" id="3.30.420.10">
    <property type="entry name" value="Ribonuclease H-like superfamily/Ribonuclease H"/>
    <property type="match status" value="1"/>
</dbReference>
<evidence type="ECO:0000313" key="2">
    <source>
        <dbReference type="EMBL" id="CAF1496861.1"/>
    </source>
</evidence>
<dbReference type="AlphaFoldDB" id="A0A815SXZ9"/>
<protein>
    <recommendedName>
        <fullName evidence="5">Tc1-like transposase DDE domain-containing protein</fullName>
    </recommendedName>
</protein>
<dbReference type="Proteomes" id="UP000663828">
    <property type="component" value="Unassembled WGS sequence"/>
</dbReference>
<name>A0A815SXZ9_ADIRI</name>
<gene>
    <name evidence="2" type="ORF">EDS130_LOCUS42372</name>
    <name evidence="1" type="ORF">XAT740_LOCUS38677</name>
</gene>
<reference evidence="2" key="1">
    <citation type="submission" date="2021-02" db="EMBL/GenBank/DDBJ databases">
        <authorList>
            <person name="Nowell W R."/>
        </authorList>
    </citation>
    <scope>NUCLEOTIDE SEQUENCE</scope>
</reference>
<dbReference type="EMBL" id="CAJNOR010004203">
    <property type="protein sequence ID" value="CAF1483663.1"/>
    <property type="molecule type" value="Genomic_DNA"/>
</dbReference>
<dbReference type="Proteomes" id="UP000663852">
    <property type="component" value="Unassembled WGS sequence"/>
</dbReference>